<protein>
    <submittedName>
        <fullName evidence="2">Uncharacterized protein</fullName>
    </submittedName>
</protein>
<dbReference type="EMBL" id="QGKV02002055">
    <property type="protein sequence ID" value="KAF3493661.1"/>
    <property type="molecule type" value="Genomic_DNA"/>
</dbReference>
<evidence type="ECO:0000256" key="1">
    <source>
        <dbReference type="SAM" id="MobiDB-lite"/>
    </source>
</evidence>
<feature type="region of interest" description="Disordered" evidence="1">
    <location>
        <begin position="72"/>
        <end position="91"/>
    </location>
</feature>
<organism evidence="2 3">
    <name type="scientific">Brassica cretica</name>
    <name type="common">Mustard</name>
    <dbReference type="NCBI Taxonomy" id="69181"/>
    <lineage>
        <taxon>Eukaryota</taxon>
        <taxon>Viridiplantae</taxon>
        <taxon>Streptophyta</taxon>
        <taxon>Embryophyta</taxon>
        <taxon>Tracheophyta</taxon>
        <taxon>Spermatophyta</taxon>
        <taxon>Magnoliopsida</taxon>
        <taxon>eudicotyledons</taxon>
        <taxon>Gunneridae</taxon>
        <taxon>Pentapetalae</taxon>
        <taxon>rosids</taxon>
        <taxon>malvids</taxon>
        <taxon>Brassicales</taxon>
        <taxon>Brassicaceae</taxon>
        <taxon>Brassiceae</taxon>
        <taxon>Brassica</taxon>
    </lineage>
</organism>
<feature type="compositionally biased region" description="Polar residues" evidence="1">
    <location>
        <begin position="55"/>
        <end position="64"/>
    </location>
</feature>
<keyword evidence="3" id="KW-1185">Reference proteome</keyword>
<sequence>MRLSQTPTMETPWDLELDPEPPTKHCANLRTCFYASCSSAQASSSGITKAPGSAISMTPSESPSFSIFDKKSAVQKDGARPRSVVREPVLP</sequence>
<accession>A0ABQ7A7M6</accession>
<feature type="region of interest" description="Disordered" evidence="1">
    <location>
        <begin position="45"/>
        <end position="64"/>
    </location>
</feature>
<dbReference type="Proteomes" id="UP000266723">
    <property type="component" value="Unassembled WGS sequence"/>
</dbReference>
<evidence type="ECO:0000313" key="2">
    <source>
        <dbReference type="EMBL" id="KAF3493661.1"/>
    </source>
</evidence>
<evidence type="ECO:0000313" key="3">
    <source>
        <dbReference type="Proteomes" id="UP000266723"/>
    </source>
</evidence>
<comment type="caution">
    <text evidence="2">The sequence shown here is derived from an EMBL/GenBank/DDBJ whole genome shotgun (WGS) entry which is preliminary data.</text>
</comment>
<reference evidence="2 3" key="1">
    <citation type="journal article" date="2020" name="BMC Genomics">
        <title>Intraspecific diversification of the crop wild relative Brassica cretica Lam. using demographic model selection.</title>
        <authorList>
            <person name="Kioukis A."/>
            <person name="Michalopoulou V.A."/>
            <person name="Briers L."/>
            <person name="Pirintsos S."/>
            <person name="Studholme D.J."/>
            <person name="Pavlidis P."/>
            <person name="Sarris P.F."/>
        </authorList>
    </citation>
    <scope>NUCLEOTIDE SEQUENCE [LARGE SCALE GENOMIC DNA]</scope>
    <source>
        <strain evidence="3">cv. PFS-1207/04</strain>
    </source>
</reference>
<name>A0ABQ7A7M6_BRACR</name>
<feature type="region of interest" description="Disordered" evidence="1">
    <location>
        <begin position="1"/>
        <end position="20"/>
    </location>
</feature>
<proteinExistence type="predicted"/>
<gene>
    <name evidence="2" type="ORF">DY000_02052829</name>
</gene>